<organism evidence="6 7">
    <name type="scientific">Salix dunnii</name>
    <dbReference type="NCBI Taxonomy" id="1413687"/>
    <lineage>
        <taxon>Eukaryota</taxon>
        <taxon>Viridiplantae</taxon>
        <taxon>Streptophyta</taxon>
        <taxon>Embryophyta</taxon>
        <taxon>Tracheophyta</taxon>
        <taxon>Spermatophyta</taxon>
        <taxon>Magnoliopsida</taxon>
        <taxon>eudicotyledons</taxon>
        <taxon>Gunneridae</taxon>
        <taxon>Pentapetalae</taxon>
        <taxon>rosids</taxon>
        <taxon>fabids</taxon>
        <taxon>Malpighiales</taxon>
        <taxon>Salicaceae</taxon>
        <taxon>Saliceae</taxon>
        <taxon>Salix</taxon>
    </lineage>
</organism>
<proteinExistence type="predicted"/>
<comment type="caution">
    <text evidence="6">The sequence shown here is derived from an EMBL/GenBank/DDBJ whole genome shotgun (WGS) entry which is preliminary data.</text>
</comment>
<evidence type="ECO:0000259" key="4">
    <source>
        <dbReference type="PROSITE" id="PS50090"/>
    </source>
</evidence>
<protein>
    <submittedName>
        <fullName evidence="6">Uncharacterized protein</fullName>
    </submittedName>
</protein>
<evidence type="ECO:0000256" key="1">
    <source>
        <dbReference type="ARBA" id="ARBA00004123"/>
    </source>
</evidence>
<keyword evidence="7" id="KW-1185">Reference proteome</keyword>
<dbReference type="AlphaFoldDB" id="A0A835K6G2"/>
<dbReference type="Pfam" id="PF00249">
    <property type="entry name" value="Myb_DNA-binding"/>
    <property type="match status" value="1"/>
</dbReference>
<dbReference type="InterPro" id="IPR009057">
    <property type="entry name" value="Homeodomain-like_sf"/>
</dbReference>
<evidence type="ECO:0000256" key="2">
    <source>
        <dbReference type="ARBA" id="ARBA00023242"/>
    </source>
</evidence>
<dbReference type="SUPFAM" id="SSF46689">
    <property type="entry name" value="Homeodomain-like"/>
    <property type="match status" value="1"/>
</dbReference>
<dbReference type="SMART" id="SM00717">
    <property type="entry name" value="SANT"/>
    <property type="match status" value="1"/>
</dbReference>
<feature type="region of interest" description="Disordered" evidence="3">
    <location>
        <begin position="30"/>
        <end position="68"/>
    </location>
</feature>
<dbReference type="EMBL" id="JADGMS010000004">
    <property type="protein sequence ID" value="KAF9684015.1"/>
    <property type="molecule type" value="Genomic_DNA"/>
</dbReference>
<evidence type="ECO:0000256" key="3">
    <source>
        <dbReference type="SAM" id="MobiDB-lite"/>
    </source>
</evidence>
<dbReference type="Proteomes" id="UP000657918">
    <property type="component" value="Chromosome 4"/>
</dbReference>
<comment type="subcellular location">
    <subcellularLocation>
        <location evidence="1">Nucleus</location>
    </subcellularLocation>
</comment>
<feature type="domain" description="HTH myb-type" evidence="5">
    <location>
        <begin position="7"/>
        <end position="58"/>
    </location>
</feature>
<evidence type="ECO:0000313" key="6">
    <source>
        <dbReference type="EMBL" id="KAF9684015.1"/>
    </source>
</evidence>
<accession>A0A835K6G2</accession>
<feature type="domain" description="Myb-like" evidence="4">
    <location>
        <begin position="3"/>
        <end position="53"/>
    </location>
</feature>
<evidence type="ECO:0000313" key="7">
    <source>
        <dbReference type="Proteomes" id="UP000657918"/>
    </source>
</evidence>
<sequence length="130" mass="15171">MAEQGWRKGPWTPEEDKLLSEYVKLNGEGRWSSVSRHSDKSSQKQDKRKAQILKPEMQHHHHQQLEAGEMKMENTFDDHVKMNEAEMFHNLEDQCSSVMSQDVASWADFVVEDYYGLWGGLWNLDDHPPG</sequence>
<gene>
    <name evidence="6" type="ORF">SADUNF_Sadunf04G0073800</name>
</gene>
<dbReference type="PROSITE" id="PS50090">
    <property type="entry name" value="MYB_LIKE"/>
    <property type="match status" value="1"/>
</dbReference>
<dbReference type="PROSITE" id="PS51294">
    <property type="entry name" value="HTH_MYB"/>
    <property type="match status" value="1"/>
</dbReference>
<feature type="compositionally biased region" description="Basic and acidic residues" evidence="3">
    <location>
        <begin position="36"/>
        <end position="49"/>
    </location>
</feature>
<name>A0A835K6G2_9ROSI</name>
<dbReference type="Gene3D" id="1.10.10.60">
    <property type="entry name" value="Homeodomain-like"/>
    <property type="match status" value="1"/>
</dbReference>
<dbReference type="CDD" id="cd00167">
    <property type="entry name" value="SANT"/>
    <property type="match status" value="1"/>
</dbReference>
<keyword evidence="2" id="KW-0539">Nucleus</keyword>
<dbReference type="OrthoDB" id="2143914at2759"/>
<dbReference type="GO" id="GO:0005634">
    <property type="term" value="C:nucleus"/>
    <property type="evidence" value="ECO:0007669"/>
    <property type="project" value="UniProtKB-SubCell"/>
</dbReference>
<reference evidence="6 7" key="1">
    <citation type="submission" date="2020-10" db="EMBL/GenBank/DDBJ databases">
        <title>Plant Genome Project.</title>
        <authorList>
            <person name="Zhang R.-G."/>
        </authorList>
    </citation>
    <scope>NUCLEOTIDE SEQUENCE [LARGE SCALE GENOMIC DNA]</scope>
    <source>
        <strain evidence="6">FAFU-HL-1</strain>
        <tissue evidence="6">Leaf</tissue>
    </source>
</reference>
<dbReference type="InterPro" id="IPR017930">
    <property type="entry name" value="Myb_dom"/>
</dbReference>
<dbReference type="InterPro" id="IPR001005">
    <property type="entry name" value="SANT/Myb"/>
</dbReference>
<evidence type="ECO:0000259" key="5">
    <source>
        <dbReference type="PROSITE" id="PS51294"/>
    </source>
</evidence>